<feature type="transmembrane region" description="Helical" evidence="4">
    <location>
        <begin position="35"/>
        <end position="55"/>
    </location>
</feature>
<name>A0ABZ1CDQ3_9BACT</name>
<feature type="domain" description="HTH araC/xylS-type" evidence="5">
    <location>
        <begin position="269"/>
        <end position="359"/>
    </location>
</feature>
<sequence>MDLPTLILLYVLLVTAGQGLVLGGIVAAQRPRHVSFGYLALFFVLMSLGCGEKAVEGIFYPPGAGELPIPFTFPLAYLPAIYLHLRHLMAPAERFRWSELWHFTPAVLMEFAAYYLVPGEGIYGGFVLIQSPEAVREFFRTYDLIFSLHFFFYTIVLVKVGRQLASKSEDHVLRVWLRRLLPTLITFWVSWVLVKFIGKWNPLGYAVSYLVHGAAIVSIYGAGFSFILQMRAKFMRLLASPLARPKEPMTRPEATAVIGRLRDTGLFRKQKLTLAQAAAELGLAQRALTEAVLEGGHGNFSELVNQLRVDAFKQLAQEPGARRMSLFGLAQEVGFASKASFHRTFKKHCGQTPREFVDTAAISPAASGATGA</sequence>
<proteinExistence type="predicted"/>
<evidence type="ECO:0000256" key="3">
    <source>
        <dbReference type="ARBA" id="ARBA00023163"/>
    </source>
</evidence>
<dbReference type="SMART" id="SM00342">
    <property type="entry name" value="HTH_ARAC"/>
    <property type="match status" value="1"/>
</dbReference>
<dbReference type="SUPFAM" id="SSF46689">
    <property type="entry name" value="Homeodomain-like"/>
    <property type="match status" value="1"/>
</dbReference>
<evidence type="ECO:0000313" key="6">
    <source>
        <dbReference type="EMBL" id="WRQ89736.1"/>
    </source>
</evidence>
<feature type="transmembrane region" description="Helical" evidence="4">
    <location>
        <begin position="106"/>
        <end position="129"/>
    </location>
</feature>
<dbReference type="Pfam" id="PF12833">
    <property type="entry name" value="HTH_18"/>
    <property type="match status" value="1"/>
</dbReference>
<dbReference type="RefSeq" id="WP_221032194.1">
    <property type="nucleotide sequence ID" value="NZ_CP139781.1"/>
</dbReference>
<feature type="transmembrane region" description="Helical" evidence="4">
    <location>
        <begin position="6"/>
        <end position="28"/>
    </location>
</feature>
<keyword evidence="1" id="KW-0805">Transcription regulation</keyword>
<protein>
    <submittedName>
        <fullName evidence="6">Helix-turn-helix domain-containing protein</fullName>
    </submittedName>
</protein>
<accession>A0ABZ1CDQ3</accession>
<dbReference type="EMBL" id="CP139781">
    <property type="protein sequence ID" value="WRQ89736.1"/>
    <property type="molecule type" value="Genomic_DNA"/>
</dbReference>
<feature type="transmembrane region" description="Helical" evidence="4">
    <location>
        <begin position="180"/>
        <end position="197"/>
    </location>
</feature>
<feature type="transmembrane region" description="Helical" evidence="4">
    <location>
        <begin position="67"/>
        <end position="85"/>
    </location>
</feature>
<dbReference type="PANTHER" id="PTHR43280:SF29">
    <property type="entry name" value="ARAC-FAMILY TRANSCRIPTIONAL REGULATOR"/>
    <property type="match status" value="1"/>
</dbReference>
<dbReference type="Gene3D" id="1.10.10.60">
    <property type="entry name" value="Homeodomain-like"/>
    <property type="match status" value="1"/>
</dbReference>
<keyword evidence="7" id="KW-1185">Reference proteome</keyword>
<evidence type="ECO:0000259" key="5">
    <source>
        <dbReference type="PROSITE" id="PS01124"/>
    </source>
</evidence>
<evidence type="ECO:0000313" key="7">
    <source>
        <dbReference type="Proteomes" id="UP000738431"/>
    </source>
</evidence>
<reference evidence="6 7" key="2">
    <citation type="submission" date="2023-12" db="EMBL/GenBank/DDBJ databases">
        <title>Description of an unclassified Opitutus bacterium of Verrucomicrobiota.</title>
        <authorList>
            <person name="Zhang D.-F."/>
        </authorList>
    </citation>
    <scope>NUCLEOTIDE SEQUENCE [LARGE SCALE GENOMIC DNA]</scope>
    <source>
        <strain evidence="6 7">WL0086</strain>
    </source>
</reference>
<dbReference type="Proteomes" id="UP000738431">
    <property type="component" value="Chromosome"/>
</dbReference>
<dbReference type="PANTHER" id="PTHR43280">
    <property type="entry name" value="ARAC-FAMILY TRANSCRIPTIONAL REGULATOR"/>
    <property type="match status" value="1"/>
</dbReference>
<feature type="transmembrane region" description="Helical" evidence="4">
    <location>
        <begin position="141"/>
        <end position="160"/>
    </location>
</feature>
<dbReference type="PROSITE" id="PS01124">
    <property type="entry name" value="HTH_ARAC_FAMILY_2"/>
    <property type="match status" value="1"/>
</dbReference>
<feature type="transmembrane region" description="Helical" evidence="4">
    <location>
        <begin position="209"/>
        <end position="228"/>
    </location>
</feature>
<keyword evidence="4" id="KW-0472">Membrane</keyword>
<keyword evidence="4" id="KW-0812">Transmembrane</keyword>
<organism evidence="6 7">
    <name type="scientific">Actomonas aquatica</name>
    <dbReference type="NCBI Taxonomy" id="2866162"/>
    <lineage>
        <taxon>Bacteria</taxon>
        <taxon>Pseudomonadati</taxon>
        <taxon>Verrucomicrobiota</taxon>
        <taxon>Opitutia</taxon>
        <taxon>Opitutales</taxon>
        <taxon>Opitutaceae</taxon>
        <taxon>Actomonas</taxon>
    </lineage>
</organism>
<evidence type="ECO:0000256" key="1">
    <source>
        <dbReference type="ARBA" id="ARBA00023015"/>
    </source>
</evidence>
<keyword evidence="4" id="KW-1133">Transmembrane helix</keyword>
<keyword evidence="2" id="KW-0238">DNA-binding</keyword>
<evidence type="ECO:0000256" key="4">
    <source>
        <dbReference type="SAM" id="Phobius"/>
    </source>
</evidence>
<reference evidence="6 7" key="1">
    <citation type="submission" date="2021-08" db="EMBL/GenBank/DDBJ databases">
        <authorList>
            <person name="Zhang D."/>
            <person name="Zhang A."/>
            <person name="Wang L."/>
        </authorList>
    </citation>
    <scope>NUCLEOTIDE SEQUENCE [LARGE SCALE GENOMIC DNA]</scope>
    <source>
        <strain evidence="6 7">WL0086</strain>
    </source>
</reference>
<gene>
    <name evidence="6" type="ORF">K1X11_009980</name>
</gene>
<evidence type="ECO:0000256" key="2">
    <source>
        <dbReference type="ARBA" id="ARBA00023125"/>
    </source>
</evidence>
<dbReference type="InterPro" id="IPR018060">
    <property type="entry name" value="HTH_AraC"/>
</dbReference>
<dbReference type="InterPro" id="IPR009057">
    <property type="entry name" value="Homeodomain-like_sf"/>
</dbReference>
<keyword evidence="3" id="KW-0804">Transcription</keyword>